<name>A0A699HDI9_TANCI</name>
<dbReference type="EMBL" id="BKCJ010145877">
    <property type="protein sequence ID" value="GEY01804.1"/>
    <property type="molecule type" value="Genomic_DNA"/>
</dbReference>
<feature type="coiled-coil region" evidence="1">
    <location>
        <begin position="550"/>
        <end position="581"/>
    </location>
</feature>
<dbReference type="PANTHER" id="PTHR11439">
    <property type="entry name" value="GAG-POL-RELATED RETROTRANSPOSON"/>
    <property type="match status" value="1"/>
</dbReference>
<dbReference type="PANTHER" id="PTHR11439:SF495">
    <property type="entry name" value="REVERSE TRANSCRIPTASE, RNA-DEPENDENT DNA POLYMERASE-RELATED"/>
    <property type="match status" value="1"/>
</dbReference>
<evidence type="ECO:0000313" key="3">
    <source>
        <dbReference type="EMBL" id="GEY01804.1"/>
    </source>
</evidence>
<evidence type="ECO:0000256" key="1">
    <source>
        <dbReference type="SAM" id="Coils"/>
    </source>
</evidence>
<protein>
    <submittedName>
        <fullName evidence="3">Uncharacterized protein</fullName>
    </submittedName>
</protein>
<evidence type="ECO:0000256" key="2">
    <source>
        <dbReference type="SAM" id="MobiDB-lite"/>
    </source>
</evidence>
<sequence>EILRKFRLTEGKSASTPIDTEKPLLKNPNVCACARFQVTPKASHLHAVKKIFRYLKGKPHLGLWCPKDSLFDLVAYSDIDYVGASLDRKSTTGGCQFLGCRLISWQCKKQTVVATSSTNAEYIVTTSCCAQVLWIQNQLLDYGLQALVDKKKMVITKATIRDALRLDDAEESIACPTKRFLLSWLAWVMRSHQQSLHSIRLSSQASGSRKFKFSKYIFESLVRNIDSSSKFYMYPRFIQLIIKNQLGDLSTHTTKYTSLALTQKVFVNMRRVGKGFSGVETPLFEGILEGVIEEQGDAEEQVQDDVDDAAAQGDDTVVQGDDEALDACGALTRRVEHLEHDKVAQALEITKLKRRVKKLKRGNKVKGRMIDDLDKDDVVDLMDDKGEEKKEEEVKDDQEDEPEVQEVVDVVTTAKLITEVVTAASESVTAASTTLVAAELQVPTATITDALVRVAAASTRRRKGVVIRDPKEESTIITPADTKFKDKGKGIMVEEPKPLKKKQQVEMDEEYARKLHEELNKDIDWDVSIDHVKLDYFKGMSYDDIRLIFKAKFNSNISFLLKSKEELEEEENRAIESINETPAQKAAKRRKLNKEVEDLKGHLEIVPDEDDDIYTEATPLARKVPVVDYEIIHLNNKTHYKIIRADGTHQLWTSLSLEESKDYPWSSIVERRYPLLRFTLDQMLNAVRMRVEEQSEMSLELLRVKDLLTSNPDHDSMAVLQVRIDIADPFSEGPEAVIPTEIGMPTYRTTAVDVVHNDKELRQNLDLLEERRERATIREAKDKSKMTKYYNARVRDVTFRPGDFVYRSNDASHAMDKGKLGPKLE</sequence>
<proteinExistence type="predicted"/>
<reference evidence="3" key="1">
    <citation type="journal article" date="2019" name="Sci. Rep.">
        <title>Draft genome of Tanacetum cinerariifolium, the natural source of mosquito coil.</title>
        <authorList>
            <person name="Yamashiro T."/>
            <person name="Shiraishi A."/>
            <person name="Satake H."/>
            <person name="Nakayama K."/>
        </authorList>
    </citation>
    <scope>NUCLEOTIDE SEQUENCE</scope>
</reference>
<feature type="region of interest" description="Disordered" evidence="2">
    <location>
        <begin position="384"/>
        <end position="404"/>
    </location>
</feature>
<keyword evidence="1" id="KW-0175">Coiled coil</keyword>
<feature type="compositionally biased region" description="Acidic residues" evidence="2">
    <location>
        <begin position="394"/>
        <end position="404"/>
    </location>
</feature>
<feature type="compositionally biased region" description="Basic and acidic residues" evidence="2">
    <location>
        <begin position="384"/>
        <end position="393"/>
    </location>
</feature>
<dbReference type="AlphaFoldDB" id="A0A699HDI9"/>
<comment type="caution">
    <text evidence="3">The sequence shown here is derived from an EMBL/GenBank/DDBJ whole genome shotgun (WGS) entry which is preliminary data.</text>
</comment>
<organism evidence="3">
    <name type="scientific">Tanacetum cinerariifolium</name>
    <name type="common">Dalmatian daisy</name>
    <name type="synonym">Chrysanthemum cinerariifolium</name>
    <dbReference type="NCBI Taxonomy" id="118510"/>
    <lineage>
        <taxon>Eukaryota</taxon>
        <taxon>Viridiplantae</taxon>
        <taxon>Streptophyta</taxon>
        <taxon>Embryophyta</taxon>
        <taxon>Tracheophyta</taxon>
        <taxon>Spermatophyta</taxon>
        <taxon>Magnoliopsida</taxon>
        <taxon>eudicotyledons</taxon>
        <taxon>Gunneridae</taxon>
        <taxon>Pentapetalae</taxon>
        <taxon>asterids</taxon>
        <taxon>campanulids</taxon>
        <taxon>Asterales</taxon>
        <taxon>Asteraceae</taxon>
        <taxon>Asteroideae</taxon>
        <taxon>Anthemideae</taxon>
        <taxon>Anthemidinae</taxon>
        <taxon>Tanacetum</taxon>
    </lineage>
</organism>
<gene>
    <name evidence="3" type="ORF">Tci_373778</name>
</gene>
<accession>A0A699HDI9</accession>
<feature type="non-terminal residue" evidence="3">
    <location>
        <position position="1"/>
    </location>
</feature>
<dbReference type="CDD" id="cd09272">
    <property type="entry name" value="RNase_HI_RT_Ty1"/>
    <property type="match status" value="1"/>
</dbReference>